<feature type="domain" description="Uncharacterized protein TP-0789" evidence="3">
    <location>
        <begin position="96"/>
        <end position="271"/>
    </location>
</feature>
<dbReference type="PIRSF" id="PIRSF028205">
    <property type="entry name" value="UCP028205"/>
    <property type="match status" value="1"/>
</dbReference>
<protein>
    <submittedName>
        <fullName evidence="4">Outer membrane lipoprotein-sorting protein</fullName>
    </submittedName>
</protein>
<dbReference type="EMBL" id="JBHSMP010000016">
    <property type="protein sequence ID" value="MFC5429757.1"/>
    <property type="molecule type" value="Genomic_DNA"/>
</dbReference>
<accession>A0ABW0J9S8</accession>
<dbReference type="RefSeq" id="WP_377711798.1">
    <property type="nucleotide sequence ID" value="NZ_JBHSMP010000016.1"/>
</dbReference>
<dbReference type="Proteomes" id="UP001596103">
    <property type="component" value="Unassembled WGS sequence"/>
</dbReference>
<evidence type="ECO:0000313" key="4">
    <source>
        <dbReference type="EMBL" id="MFC5429757.1"/>
    </source>
</evidence>
<reference evidence="5" key="1">
    <citation type="journal article" date="2019" name="Int. J. Syst. Evol. Microbiol.">
        <title>The Global Catalogue of Microorganisms (GCM) 10K type strain sequencing project: providing services to taxonomists for standard genome sequencing and annotation.</title>
        <authorList>
            <consortium name="The Broad Institute Genomics Platform"/>
            <consortium name="The Broad Institute Genome Sequencing Center for Infectious Disease"/>
            <person name="Wu L."/>
            <person name="Ma J."/>
        </authorList>
    </citation>
    <scope>NUCLEOTIDE SEQUENCE [LARGE SCALE GENOMIC DNA]</scope>
    <source>
        <strain evidence="5">CCUG 56042</strain>
    </source>
</reference>
<gene>
    <name evidence="4" type="ORF">ACFPTO_13260</name>
</gene>
<comment type="caution">
    <text evidence="4">The sequence shown here is derived from an EMBL/GenBank/DDBJ whole genome shotgun (WGS) entry which is preliminary data.</text>
</comment>
<sequence>MKLDHRFFAALLIAVTACASAAQSAVNADTAASEVGVQQDARAQGIIRNADRVRAPDQPFRYTLRLEAFRQSQSASQQQLDVSMRFYKPGPGHEQGDARALVRFVSPASDKGKAMFSDFEKMWYYAPDLRRPIPISKQQRLIGQISNGDVVAADFDYSYISQLQGEERCGDKTCYRLQLVRRWLHVTYPKITYWVEKDTYYPYRADFMSDSNLVMKRSYYKNYQMAAGRVRPLQIVVEDALQKGNYTTMNYSDVRLESLPESYFQKDYLMRLN</sequence>
<dbReference type="PROSITE" id="PS51257">
    <property type="entry name" value="PROKAR_LIPOPROTEIN"/>
    <property type="match status" value="1"/>
</dbReference>
<dbReference type="CDD" id="cd16329">
    <property type="entry name" value="LolA_like"/>
    <property type="match status" value="1"/>
</dbReference>
<evidence type="ECO:0000259" key="3">
    <source>
        <dbReference type="Pfam" id="PF17131"/>
    </source>
</evidence>
<keyword evidence="1 2" id="KW-0732">Signal</keyword>
<dbReference type="SUPFAM" id="SSF89392">
    <property type="entry name" value="Prokaryotic lipoproteins and lipoprotein localization factors"/>
    <property type="match status" value="1"/>
</dbReference>
<evidence type="ECO:0000256" key="2">
    <source>
        <dbReference type="SAM" id="SignalP"/>
    </source>
</evidence>
<dbReference type="InterPro" id="IPR011220">
    <property type="entry name" value="UCP028205"/>
</dbReference>
<evidence type="ECO:0000313" key="5">
    <source>
        <dbReference type="Proteomes" id="UP001596103"/>
    </source>
</evidence>
<proteinExistence type="predicted"/>
<name>A0ABW0J9S8_9BURK</name>
<feature type="signal peptide" evidence="2">
    <location>
        <begin position="1"/>
        <end position="21"/>
    </location>
</feature>
<keyword evidence="5" id="KW-1185">Reference proteome</keyword>
<keyword evidence="4" id="KW-0449">Lipoprotein</keyword>
<dbReference type="InterPro" id="IPR029046">
    <property type="entry name" value="LolA/LolB/LppX"/>
</dbReference>
<dbReference type="InterPro" id="IPR033399">
    <property type="entry name" value="TP_0789-like"/>
</dbReference>
<organism evidence="4 5">
    <name type="scientific">Paraburkholderia denitrificans</name>
    <dbReference type="NCBI Taxonomy" id="694025"/>
    <lineage>
        <taxon>Bacteria</taxon>
        <taxon>Pseudomonadati</taxon>
        <taxon>Pseudomonadota</taxon>
        <taxon>Betaproteobacteria</taxon>
        <taxon>Burkholderiales</taxon>
        <taxon>Burkholderiaceae</taxon>
        <taxon>Paraburkholderia</taxon>
    </lineage>
</organism>
<dbReference type="Gene3D" id="2.50.20.10">
    <property type="entry name" value="Lipoprotein localisation LolA/LolB/LppX"/>
    <property type="match status" value="1"/>
</dbReference>
<feature type="chain" id="PRO_5046163968" evidence="2">
    <location>
        <begin position="22"/>
        <end position="273"/>
    </location>
</feature>
<dbReference type="Pfam" id="PF17131">
    <property type="entry name" value="LolA_like"/>
    <property type="match status" value="1"/>
</dbReference>
<evidence type="ECO:0000256" key="1">
    <source>
        <dbReference type="ARBA" id="ARBA00022729"/>
    </source>
</evidence>